<protein>
    <submittedName>
        <fullName evidence="1">Uncharacterized protein</fullName>
    </submittedName>
</protein>
<accession>A0AAV4CGF9</accession>
<proteinExistence type="predicted"/>
<evidence type="ECO:0000313" key="1">
    <source>
        <dbReference type="EMBL" id="GFO30600.1"/>
    </source>
</evidence>
<dbReference type="AlphaFoldDB" id="A0AAV4CGF9"/>
<comment type="caution">
    <text evidence="1">The sequence shown here is derived from an EMBL/GenBank/DDBJ whole genome shotgun (WGS) entry which is preliminary data.</text>
</comment>
<dbReference type="EMBL" id="BLXT01006250">
    <property type="protein sequence ID" value="GFO30600.1"/>
    <property type="molecule type" value="Genomic_DNA"/>
</dbReference>
<keyword evidence="2" id="KW-1185">Reference proteome</keyword>
<name>A0AAV4CGF9_9GAST</name>
<dbReference type="Proteomes" id="UP000735302">
    <property type="component" value="Unassembled WGS sequence"/>
</dbReference>
<evidence type="ECO:0000313" key="2">
    <source>
        <dbReference type="Proteomes" id="UP000735302"/>
    </source>
</evidence>
<gene>
    <name evidence="1" type="ORF">PoB_005710500</name>
</gene>
<reference evidence="1 2" key="1">
    <citation type="journal article" date="2021" name="Elife">
        <title>Chloroplast acquisition without the gene transfer in kleptoplastic sea slugs, Plakobranchus ocellatus.</title>
        <authorList>
            <person name="Maeda T."/>
            <person name="Takahashi S."/>
            <person name="Yoshida T."/>
            <person name="Shimamura S."/>
            <person name="Takaki Y."/>
            <person name="Nagai Y."/>
            <person name="Toyoda A."/>
            <person name="Suzuki Y."/>
            <person name="Arimoto A."/>
            <person name="Ishii H."/>
            <person name="Satoh N."/>
            <person name="Nishiyama T."/>
            <person name="Hasebe M."/>
            <person name="Maruyama T."/>
            <person name="Minagawa J."/>
            <person name="Obokata J."/>
            <person name="Shigenobu S."/>
        </authorList>
    </citation>
    <scope>NUCLEOTIDE SEQUENCE [LARGE SCALE GENOMIC DNA]</scope>
</reference>
<sequence>MVISSFQALDGGTQTRDRWLHADLRSDSLSIAAPTPREVTRKSQNYIATLNKIDHSTTKRRTTRQACTLGMFDFSHKDERQDDTIHHLLMIHNT</sequence>
<organism evidence="1 2">
    <name type="scientific">Plakobranchus ocellatus</name>
    <dbReference type="NCBI Taxonomy" id="259542"/>
    <lineage>
        <taxon>Eukaryota</taxon>
        <taxon>Metazoa</taxon>
        <taxon>Spiralia</taxon>
        <taxon>Lophotrochozoa</taxon>
        <taxon>Mollusca</taxon>
        <taxon>Gastropoda</taxon>
        <taxon>Heterobranchia</taxon>
        <taxon>Euthyneura</taxon>
        <taxon>Panpulmonata</taxon>
        <taxon>Sacoglossa</taxon>
        <taxon>Placobranchoidea</taxon>
        <taxon>Plakobranchidae</taxon>
        <taxon>Plakobranchus</taxon>
    </lineage>
</organism>